<dbReference type="EMBL" id="CAJNRD030000974">
    <property type="protein sequence ID" value="CAG5072749.1"/>
    <property type="molecule type" value="Genomic_DNA"/>
</dbReference>
<evidence type="ECO:0000313" key="6">
    <source>
        <dbReference type="EMBL" id="CAG5072749.1"/>
    </source>
</evidence>
<keyword evidence="4" id="KW-0325">Glycoprotein</keyword>
<evidence type="ECO:0000256" key="4">
    <source>
        <dbReference type="ARBA" id="ARBA00023180"/>
    </source>
</evidence>
<protein>
    <submittedName>
        <fullName evidence="6">Similar to carboxylesterase clade B member 3</fullName>
    </submittedName>
</protein>
<dbReference type="AlphaFoldDB" id="A0A8J2H4W1"/>
<dbReference type="PANTHER" id="PTHR43142">
    <property type="entry name" value="CARBOXYLIC ESTER HYDROLASE"/>
    <property type="match status" value="1"/>
</dbReference>
<gene>
    <name evidence="6" type="ORF">HICCMSTLAB_LOCUS177</name>
</gene>
<reference evidence="6" key="1">
    <citation type="submission" date="2021-04" db="EMBL/GenBank/DDBJ databases">
        <authorList>
            <person name="Chebbi M.A.C M."/>
        </authorList>
    </citation>
    <scope>NUCLEOTIDE SEQUENCE</scope>
</reference>
<dbReference type="Proteomes" id="UP000786811">
    <property type="component" value="Unassembled WGS sequence"/>
</dbReference>
<dbReference type="SUPFAM" id="SSF53474">
    <property type="entry name" value="alpha/beta-Hydrolases"/>
    <property type="match status" value="1"/>
</dbReference>
<comment type="similarity">
    <text evidence="1">Belongs to the type-B carboxylesterase/lipase family.</text>
</comment>
<dbReference type="GO" id="GO:0052689">
    <property type="term" value="F:carboxylic ester hydrolase activity"/>
    <property type="evidence" value="ECO:0007669"/>
    <property type="project" value="UniProtKB-KW"/>
</dbReference>
<proteinExistence type="inferred from homology"/>
<evidence type="ECO:0000313" key="7">
    <source>
        <dbReference type="Proteomes" id="UP000786811"/>
    </source>
</evidence>
<dbReference type="OrthoDB" id="19653at2759"/>
<dbReference type="InterPro" id="IPR029058">
    <property type="entry name" value="AB_hydrolase_fold"/>
</dbReference>
<dbReference type="Pfam" id="PF00135">
    <property type="entry name" value="COesterase"/>
    <property type="match status" value="1"/>
</dbReference>
<keyword evidence="2" id="KW-0719">Serine esterase</keyword>
<name>A0A8J2H4W1_COTCN</name>
<keyword evidence="3" id="KW-0378">Hydrolase</keyword>
<feature type="non-terminal residue" evidence="6">
    <location>
        <position position="1"/>
    </location>
</feature>
<organism evidence="6 7">
    <name type="scientific">Cotesia congregata</name>
    <name type="common">Parasitoid wasp</name>
    <name type="synonym">Apanteles congregatus</name>
    <dbReference type="NCBI Taxonomy" id="51543"/>
    <lineage>
        <taxon>Eukaryota</taxon>
        <taxon>Metazoa</taxon>
        <taxon>Ecdysozoa</taxon>
        <taxon>Arthropoda</taxon>
        <taxon>Hexapoda</taxon>
        <taxon>Insecta</taxon>
        <taxon>Pterygota</taxon>
        <taxon>Neoptera</taxon>
        <taxon>Endopterygota</taxon>
        <taxon>Hymenoptera</taxon>
        <taxon>Apocrita</taxon>
        <taxon>Ichneumonoidea</taxon>
        <taxon>Braconidae</taxon>
        <taxon>Microgastrinae</taxon>
        <taxon>Cotesia</taxon>
    </lineage>
</organism>
<dbReference type="Gene3D" id="3.40.50.1820">
    <property type="entry name" value="alpha/beta hydrolase"/>
    <property type="match status" value="1"/>
</dbReference>
<feature type="non-terminal residue" evidence="6">
    <location>
        <position position="243"/>
    </location>
</feature>
<feature type="domain" description="Carboxylesterase type B" evidence="5">
    <location>
        <begin position="1"/>
        <end position="238"/>
    </location>
</feature>
<keyword evidence="7" id="KW-1185">Reference proteome</keyword>
<evidence type="ECO:0000256" key="1">
    <source>
        <dbReference type="ARBA" id="ARBA00005964"/>
    </source>
</evidence>
<sequence>LFRSAIAMSGSPLNAWGFLDMSEAVSRSFSIGNVMGIETTNASLLLEKLYNASADHITLAATFLSTPYVPFLTPTIENSEIAATPIITECTVKKLTTGHFNHVPVIIGFVNVETLSFVGLDTLSRIGLIDGTLAVVQNFSELLETQEIQYLQKIRNKTEGITNLPNGDLYLISNISSDLLFNYGIDRTERFLAAGNTAPVYYYRNSFDYSQSLHKLWGINLNGTSHADDIAHIFWLPNKNQSL</sequence>
<evidence type="ECO:0000256" key="3">
    <source>
        <dbReference type="ARBA" id="ARBA00022801"/>
    </source>
</evidence>
<evidence type="ECO:0000259" key="5">
    <source>
        <dbReference type="Pfam" id="PF00135"/>
    </source>
</evidence>
<comment type="caution">
    <text evidence="6">The sequence shown here is derived from an EMBL/GenBank/DDBJ whole genome shotgun (WGS) entry which is preliminary data.</text>
</comment>
<evidence type="ECO:0000256" key="2">
    <source>
        <dbReference type="ARBA" id="ARBA00022487"/>
    </source>
</evidence>
<accession>A0A8J2H4W1</accession>
<dbReference type="PANTHER" id="PTHR43142:SF1">
    <property type="entry name" value="CARBOXYLIC ESTER HYDROLASE"/>
    <property type="match status" value="1"/>
</dbReference>
<dbReference type="InterPro" id="IPR002018">
    <property type="entry name" value="CarbesteraseB"/>
</dbReference>